<comment type="caution">
    <text evidence="3">The sequence shown here is derived from an EMBL/GenBank/DDBJ whole genome shotgun (WGS) entry which is preliminary data.</text>
</comment>
<name>A0AAD5WUW4_9PEZI</name>
<feature type="transmembrane region" description="Helical" evidence="2">
    <location>
        <begin position="217"/>
        <end position="243"/>
    </location>
</feature>
<keyword evidence="2" id="KW-0472">Membrane</keyword>
<dbReference type="GO" id="GO:0051285">
    <property type="term" value="C:cell cortex of cell tip"/>
    <property type="evidence" value="ECO:0007669"/>
    <property type="project" value="TreeGrafter"/>
</dbReference>
<keyword evidence="2" id="KW-0812">Transmembrane</keyword>
<reference evidence="3" key="1">
    <citation type="submission" date="2022-07" db="EMBL/GenBank/DDBJ databases">
        <title>Draft genome sequence of Zalerion maritima ATCC 34329, a (micro)plastics degrading marine fungus.</title>
        <authorList>
            <person name="Paco A."/>
            <person name="Goncalves M.F.M."/>
            <person name="Rocha-Santos T.A.P."/>
            <person name="Alves A."/>
        </authorList>
    </citation>
    <scope>NUCLEOTIDE SEQUENCE</scope>
    <source>
        <strain evidence="3">ATCC 34329</strain>
    </source>
</reference>
<feature type="transmembrane region" description="Helical" evidence="2">
    <location>
        <begin position="143"/>
        <end position="165"/>
    </location>
</feature>
<organism evidence="3 4">
    <name type="scientific">Zalerion maritima</name>
    <dbReference type="NCBI Taxonomy" id="339359"/>
    <lineage>
        <taxon>Eukaryota</taxon>
        <taxon>Fungi</taxon>
        <taxon>Dikarya</taxon>
        <taxon>Ascomycota</taxon>
        <taxon>Pezizomycotina</taxon>
        <taxon>Sordariomycetes</taxon>
        <taxon>Lulworthiomycetidae</taxon>
        <taxon>Lulworthiales</taxon>
        <taxon>Lulworthiaceae</taxon>
        <taxon>Zalerion</taxon>
    </lineage>
</organism>
<evidence type="ECO:0000313" key="4">
    <source>
        <dbReference type="Proteomes" id="UP001201980"/>
    </source>
</evidence>
<gene>
    <name evidence="3" type="ORF">MKZ38_002077</name>
</gene>
<evidence type="ECO:0000256" key="1">
    <source>
        <dbReference type="SAM" id="MobiDB-lite"/>
    </source>
</evidence>
<dbReference type="GO" id="GO:0005886">
    <property type="term" value="C:plasma membrane"/>
    <property type="evidence" value="ECO:0007669"/>
    <property type="project" value="InterPro"/>
</dbReference>
<evidence type="ECO:0000256" key="2">
    <source>
        <dbReference type="SAM" id="Phobius"/>
    </source>
</evidence>
<proteinExistence type="predicted"/>
<dbReference type="InterPro" id="IPR052413">
    <property type="entry name" value="SUR7_domain"/>
</dbReference>
<sequence>MKPLILNTLAFFYGFLSFLFILLVLVSGSNDSSILPDFYYLRADTSNLNVPGALSDASLLRDITSVSGVDLVGSDATAASMGLADSYTVTLFSSCGRYPGDNVECTSTSVGYSFDPEDDLKLSATNILSSTSTIFSYENVSGFIAASYILAGILVLISPFSVFLAKRFPKAALLGCALSCISAIFLLSASIAAVVVFPKAKDSFNALLADKGIETTVGSKLFVLSWLATAFALLECVALFFVARAAKRSTLSRSAQNGFPDFQGGEYKATRGLLSGAQSAKFSKLSPGANGSDDGMGVEMDPIRPKWRSEGGGAGRKQDSSSAYEPYSHAA</sequence>
<dbReference type="PANTHER" id="PTHR28019">
    <property type="entry name" value="CELL MEMBRANE PROTEIN YLR413W-RELATED"/>
    <property type="match status" value="1"/>
</dbReference>
<keyword evidence="2" id="KW-1133">Transmembrane helix</keyword>
<dbReference type="Proteomes" id="UP001201980">
    <property type="component" value="Unassembled WGS sequence"/>
</dbReference>
<dbReference type="InterPro" id="IPR009571">
    <property type="entry name" value="SUR7/Rim9-like_fungi"/>
</dbReference>
<dbReference type="AlphaFoldDB" id="A0AAD5WUW4"/>
<feature type="region of interest" description="Disordered" evidence="1">
    <location>
        <begin position="284"/>
        <end position="331"/>
    </location>
</feature>
<evidence type="ECO:0000313" key="3">
    <source>
        <dbReference type="EMBL" id="KAJ2906361.1"/>
    </source>
</evidence>
<keyword evidence="4" id="KW-1185">Reference proteome</keyword>
<dbReference type="PANTHER" id="PTHR28019:SF2">
    <property type="entry name" value="CELL MEMBRANE PROTEIN YLR413W-RELATED"/>
    <property type="match status" value="1"/>
</dbReference>
<dbReference type="EMBL" id="JAKWBI020000015">
    <property type="protein sequence ID" value="KAJ2906361.1"/>
    <property type="molecule type" value="Genomic_DNA"/>
</dbReference>
<accession>A0AAD5WUW4</accession>
<dbReference type="Pfam" id="PF06687">
    <property type="entry name" value="SUR7"/>
    <property type="match status" value="1"/>
</dbReference>
<dbReference type="GO" id="GO:0031505">
    <property type="term" value="P:fungal-type cell wall organization"/>
    <property type="evidence" value="ECO:0007669"/>
    <property type="project" value="TreeGrafter"/>
</dbReference>
<feature type="transmembrane region" description="Helical" evidence="2">
    <location>
        <begin position="172"/>
        <end position="197"/>
    </location>
</feature>
<protein>
    <submittedName>
        <fullName evidence="3">Integral membrane protein</fullName>
    </submittedName>
</protein>